<feature type="region of interest" description="Disordered" evidence="1">
    <location>
        <begin position="90"/>
        <end position="118"/>
    </location>
</feature>
<dbReference type="EMBL" id="HBUE01221181">
    <property type="protein sequence ID" value="CAG6539588.1"/>
    <property type="molecule type" value="Transcribed_RNA"/>
</dbReference>
<feature type="compositionally biased region" description="Polar residues" evidence="1">
    <location>
        <begin position="105"/>
        <end position="118"/>
    </location>
</feature>
<evidence type="ECO:0000313" key="2">
    <source>
        <dbReference type="EMBL" id="CAG6539588.1"/>
    </source>
</evidence>
<dbReference type="AlphaFoldDB" id="A0A8D8MT55"/>
<reference evidence="2" key="1">
    <citation type="submission" date="2021-05" db="EMBL/GenBank/DDBJ databases">
        <authorList>
            <person name="Alioto T."/>
            <person name="Alioto T."/>
            <person name="Gomez Garrido J."/>
        </authorList>
    </citation>
    <scope>NUCLEOTIDE SEQUENCE</scope>
</reference>
<proteinExistence type="predicted"/>
<dbReference type="EMBL" id="HBUE01327818">
    <property type="protein sequence ID" value="CAG6591633.1"/>
    <property type="molecule type" value="Transcribed_RNA"/>
</dbReference>
<sequence length="118" mass="13010">MNFCSSSSLRSWTFSFCSKMFAMLERLDLLFGFGRLASSFSRFLMTSSRGPSPSYSCSRSVCSTVFRLTEMLLPFLSLISSLSDSLASITSRTSPSRTAASKRAGNTSPKFRSSTLYT</sequence>
<name>A0A8D8MT55_CULPI</name>
<organism evidence="2">
    <name type="scientific">Culex pipiens</name>
    <name type="common">House mosquito</name>
    <dbReference type="NCBI Taxonomy" id="7175"/>
    <lineage>
        <taxon>Eukaryota</taxon>
        <taxon>Metazoa</taxon>
        <taxon>Ecdysozoa</taxon>
        <taxon>Arthropoda</taxon>
        <taxon>Hexapoda</taxon>
        <taxon>Insecta</taxon>
        <taxon>Pterygota</taxon>
        <taxon>Neoptera</taxon>
        <taxon>Endopterygota</taxon>
        <taxon>Diptera</taxon>
        <taxon>Nematocera</taxon>
        <taxon>Culicoidea</taxon>
        <taxon>Culicidae</taxon>
        <taxon>Culicinae</taxon>
        <taxon>Culicini</taxon>
        <taxon>Culex</taxon>
        <taxon>Culex</taxon>
    </lineage>
</organism>
<accession>A0A8D8MT55</accession>
<dbReference type="EMBL" id="HBUE01106686">
    <property type="protein sequence ID" value="CAG6487413.1"/>
    <property type="molecule type" value="Transcribed_RNA"/>
</dbReference>
<evidence type="ECO:0000256" key="1">
    <source>
        <dbReference type="SAM" id="MobiDB-lite"/>
    </source>
</evidence>
<feature type="compositionally biased region" description="Low complexity" evidence="1">
    <location>
        <begin position="90"/>
        <end position="104"/>
    </location>
</feature>
<protein>
    <submittedName>
        <fullName evidence="2">(northern house mosquito) hypothetical protein</fullName>
    </submittedName>
</protein>